<reference evidence="1 2" key="1">
    <citation type="submission" date="2018-05" db="EMBL/GenBank/DDBJ databases">
        <authorList>
            <person name="Lanie J.A."/>
            <person name="Ng W.-L."/>
            <person name="Kazmierczak K.M."/>
            <person name="Andrzejewski T.M."/>
            <person name="Davidsen T.M."/>
            <person name="Wayne K.J."/>
            <person name="Tettelin H."/>
            <person name="Glass J.I."/>
            <person name="Rusch D."/>
            <person name="Podicherti R."/>
            <person name="Tsui H.-C.T."/>
            <person name="Winkler M.E."/>
        </authorList>
    </citation>
    <scope>NUCLEOTIDE SEQUENCE [LARGE SCALE GENOMIC DNA]</scope>
    <source>
        <strain evidence="1 2">BUT-10</strain>
    </source>
</reference>
<evidence type="ECO:0000313" key="1">
    <source>
        <dbReference type="EMBL" id="RAK67484.1"/>
    </source>
</evidence>
<dbReference type="Proteomes" id="UP000249524">
    <property type="component" value="Unassembled WGS sequence"/>
</dbReference>
<dbReference type="AlphaFoldDB" id="A0A328BNF8"/>
<dbReference type="EMBL" id="QFYS01000002">
    <property type="protein sequence ID" value="RAK67484.1"/>
    <property type="molecule type" value="Genomic_DNA"/>
</dbReference>
<evidence type="ECO:0000313" key="2">
    <source>
        <dbReference type="Proteomes" id="UP000249524"/>
    </source>
</evidence>
<name>A0A328BNF8_9CAUL</name>
<dbReference type="RefSeq" id="WP_111275095.1">
    <property type="nucleotide sequence ID" value="NZ_QFYS01000002.1"/>
</dbReference>
<proteinExistence type="predicted"/>
<accession>A0A328BNF8</accession>
<dbReference type="OrthoDB" id="7172251at2"/>
<organism evidence="1 2">
    <name type="scientific">Phenylobacterium kunshanense</name>
    <dbReference type="NCBI Taxonomy" id="1445034"/>
    <lineage>
        <taxon>Bacteria</taxon>
        <taxon>Pseudomonadati</taxon>
        <taxon>Pseudomonadota</taxon>
        <taxon>Alphaproteobacteria</taxon>
        <taxon>Caulobacterales</taxon>
        <taxon>Caulobacteraceae</taxon>
        <taxon>Phenylobacterium</taxon>
    </lineage>
</organism>
<gene>
    <name evidence="1" type="ORF">DJ019_06110</name>
</gene>
<comment type="caution">
    <text evidence="1">The sequence shown here is derived from an EMBL/GenBank/DDBJ whole genome shotgun (WGS) entry which is preliminary data.</text>
</comment>
<sequence length="153" mass="16238">MIATCAANSLASDPLTHGERLLVRTIRLLALTAPCHGLKGLFEQACGCAGHEAYRVLEVFLQQLGAWGRRRLALSVPADPRITNDEAMILDAFGCAQAEDYRSLDERLTGLLGAEPPAGLGAAVCLVAQALAMNGLLVRAQPSPAEAFRWAAE</sequence>
<keyword evidence="2" id="KW-1185">Reference proteome</keyword>
<protein>
    <submittedName>
        <fullName evidence="1">Uncharacterized protein</fullName>
    </submittedName>
</protein>